<proteinExistence type="predicted"/>
<comment type="caution">
    <text evidence="2">The sequence shown here is derived from an EMBL/GenBank/DDBJ whole genome shotgun (WGS) entry which is preliminary data.</text>
</comment>
<name>A0A5N6P357_9ASTR</name>
<evidence type="ECO:0000313" key="2">
    <source>
        <dbReference type="EMBL" id="KAD5802746.1"/>
    </source>
</evidence>
<keyword evidence="3" id="KW-1185">Reference proteome</keyword>
<reference evidence="2 3" key="1">
    <citation type="submission" date="2019-05" db="EMBL/GenBank/DDBJ databases">
        <title>Mikania micrantha, genome provides insights into the molecular mechanism of rapid growth.</title>
        <authorList>
            <person name="Liu B."/>
        </authorList>
    </citation>
    <scope>NUCLEOTIDE SEQUENCE [LARGE SCALE GENOMIC DNA]</scope>
    <source>
        <strain evidence="2">NLD-2019</strain>
        <tissue evidence="2">Leaf</tissue>
    </source>
</reference>
<organism evidence="2 3">
    <name type="scientific">Mikania micrantha</name>
    <name type="common">bitter vine</name>
    <dbReference type="NCBI Taxonomy" id="192012"/>
    <lineage>
        <taxon>Eukaryota</taxon>
        <taxon>Viridiplantae</taxon>
        <taxon>Streptophyta</taxon>
        <taxon>Embryophyta</taxon>
        <taxon>Tracheophyta</taxon>
        <taxon>Spermatophyta</taxon>
        <taxon>Magnoliopsida</taxon>
        <taxon>eudicotyledons</taxon>
        <taxon>Gunneridae</taxon>
        <taxon>Pentapetalae</taxon>
        <taxon>asterids</taxon>
        <taxon>campanulids</taxon>
        <taxon>Asterales</taxon>
        <taxon>Asteraceae</taxon>
        <taxon>Asteroideae</taxon>
        <taxon>Heliantheae alliance</taxon>
        <taxon>Eupatorieae</taxon>
        <taxon>Mikania</taxon>
    </lineage>
</organism>
<accession>A0A5N6P357</accession>
<dbReference type="AlphaFoldDB" id="A0A5N6P357"/>
<evidence type="ECO:0000256" key="1">
    <source>
        <dbReference type="SAM" id="MobiDB-lite"/>
    </source>
</evidence>
<gene>
    <name evidence="2" type="ORF">E3N88_14106</name>
</gene>
<feature type="region of interest" description="Disordered" evidence="1">
    <location>
        <begin position="60"/>
        <end position="86"/>
    </location>
</feature>
<sequence>MVKIEEETFVLPQKWVCKETNKIGPHLCAYQDYSNFSSGPREENEDGLLGNEEQSYIGQEQEIVRSHSRPEPIQAEKGPGRNESHPKYFNDFIVKLPLSIDNKKPAPD</sequence>
<protein>
    <submittedName>
        <fullName evidence="2">Uncharacterized protein</fullName>
    </submittedName>
</protein>
<evidence type="ECO:0000313" key="3">
    <source>
        <dbReference type="Proteomes" id="UP000326396"/>
    </source>
</evidence>
<dbReference type="EMBL" id="SZYD01000007">
    <property type="protein sequence ID" value="KAD5802746.1"/>
    <property type="molecule type" value="Genomic_DNA"/>
</dbReference>
<dbReference type="Proteomes" id="UP000326396">
    <property type="component" value="Linkage Group LG15"/>
</dbReference>